<dbReference type="SUPFAM" id="SSF54211">
    <property type="entry name" value="Ribosomal protein S5 domain 2-like"/>
    <property type="match status" value="1"/>
</dbReference>
<dbReference type="Proteomes" id="UP000000267">
    <property type="component" value="Unassembled WGS sequence"/>
</dbReference>
<dbReference type="RefSeq" id="XP_001646837.1">
    <property type="nucleotide sequence ID" value="XM_001646787.1"/>
</dbReference>
<dbReference type="InterPro" id="IPR020568">
    <property type="entry name" value="Ribosomal_Su5_D2-typ_SF"/>
</dbReference>
<dbReference type="GO" id="GO:0034476">
    <property type="term" value="P:U5 snRNA 3'-end processing"/>
    <property type="evidence" value="ECO:0007669"/>
    <property type="project" value="TreeGrafter"/>
</dbReference>
<sequence>MIMSESLDAIDVIPLTFPPEVLSRISPELSLQRHLSLSLRPSLKGLQEFREVNIENNLISRYSNDNIPINDKDNTVIGSNILKCGRTIVMTSITAGIIESDVQDSLIDYGERELIEMCGERDTISKYSTVYPVVEVERGRGGAPPSDEEMNVSQKLHDCLLQSGILSKDNLKIKCGIRTIDSEGTVSIKYPEDNDNDILEELNSKRHWSFILYAKIDVFSRTGPIFDMCWNSLIYALKNTRLPKVFIDDRAMRLKKMVRSRGRSAAVKETYNMLCHETENEPLQLNDEMISYASNYGVVAVEDEEEGDEKTKVLITDIDEESEESSVQSTMCIISGEGRLKSVEIIGGGSTVGIEEIKNAIAISQIRSKDLKEVWDKK</sequence>
<name>A7TFG5_VANPO</name>
<evidence type="ECO:0000256" key="4">
    <source>
        <dbReference type="ARBA" id="ARBA00022490"/>
    </source>
</evidence>
<evidence type="ECO:0000313" key="12">
    <source>
        <dbReference type="Proteomes" id="UP000000267"/>
    </source>
</evidence>
<evidence type="ECO:0000256" key="6">
    <source>
        <dbReference type="ARBA" id="ARBA00022835"/>
    </source>
</evidence>
<dbReference type="GO" id="GO:0016075">
    <property type="term" value="P:rRNA catabolic process"/>
    <property type="evidence" value="ECO:0007669"/>
    <property type="project" value="TreeGrafter"/>
</dbReference>
<gene>
    <name evidence="11" type="ORF">Kpol_2002p50</name>
</gene>
<dbReference type="KEGG" id="vpo:Kpol_2002p50"/>
<dbReference type="OrthoDB" id="45882at2759"/>
<keyword evidence="5" id="KW-0698">rRNA processing</keyword>
<evidence type="ECO:0000256" key="8">
    <source>
        <dbReference type="ARBA" id="ARBA00023242"/>
    </source>
</evidence>
<comment type="subcellular location">
    <subcellularLocation>
        <location evidence="1">Cytoplasm</location>
    </subcellularLocation>
    <subcellularLocation>
        <location evidence="2">Nucleus</location>
        <location evidence="2">Nucleolus</location>
    </subcellularLocation>
</comment>
<evidence type="ECO:0000256" key="2">
    <source>
        <dbReference type="ARBA" id="ARBA00004604"/>
    </source>
</evidence>
<evidence type="ECO:0000256" key="7">
    <source>
        <dbReference type="ARBA" id="ARBA00022884"/>
    </source>
</evidence>
<evidence type="ECO:0000256" key="5">
    <source>
        <dbReference type="ARBA" id="ARBA00022552"/>
    </source>
</evidence>
<dbReference type="eggNOG" id="KOG1613">
    <property type="taxonomic scope" value="Eukaryota"/>
</dbReference>
<keyword evidence="12" id="KW-1185">Reference proteome</keyword>
<dbReference type="InterPro" id="IPR027408">
    <property type="entry name" value="PNPase/RNase_PH_dom_sf"/>
</dbReference>
<evidence type="ECO:0000256" key="3">
    <source>
        <dbReference type="ARBA" id="ARBA00006678"/>
    </source>
</evidence>
<dbReference type="Pfam" id="PF01138">
    <property type="entry name" value="RNase_PH"/>
    <property type="match status" value="1"/>
</dbReference>
<keyword evidence="7" id="KW-0694">RNA-binding</keyword>
<dbReference type="STRING" id="436907.A7TFG5"/>
<accession>A7TFG5</accession>
<dbReference type="EMBL" id="DS480383">
    <property type="protein sequence ID" value="EDO18979.1"/>
    <property type="molecule type" value="Genomic_DNA"/>
</dbReference>
<evidence type="ECO:0000313" key="11">
    <source>
        <dbReference type="EMBL" id="EDO18979.1"/>
    </source>
</evidence>
<proteinExistence type="inferred from homology"/>
<dbReference type="Gene3D" id="3.30.230.70">
    <property type="entry name" value="GHMP Kinase, N-terminal domain"/>
    <property type="match status" value="1"/>
</dbReference>
<keyword evidence="8" id="KW-0539">Nucleus</keyword>
<dbReference type="GO" id="GO:0000176">
    <property type="term" value="C:nuclear exosome (RNase complex)"/>
    <property type="evidence" value="ECO:0007669"/>
    <property type="project" value="UniProtKB-ARBA"/>
</dbReference>
<dbReference type="InterPro" id="IPR001247">
    <property type="entry name" value="ExoRNase_PH_dom1"/>
</dbReference>
<keyword evidence="4" id="KW-0963">Cytoplasm</keyword>
<organism evidence="12">
    <name type="scientific">Vanderwaltozyma polyspora (strain ATCC 22028 / DSM 70294 / BCRC 21397 / CBS 2163 / NBRC 10782 / NRRL Y-8283 / UCD 57-17)</name>
    <name type="common">Kluyveromyces polysporus</name>
    <dbReference type="NCBI Taxonomy" id="436907"/>
    <lineage>
        <taxon>Eukaryota</taxon>
        <taxon>Fungi</taxon>
        <taxon>Dikarya</taxon>
        <taxon>Ascomycota</taxon>
        <taxon>Saccharomycotina</taxon>
        <taxon>Saccharomycetes</taxon>
        <taxon>Saccharomycetales</taxon>
        <taxon>Saccharomycetaceae</taxon>
        <taxon>Vanderwaltozyma</taxon>
    </lineage>
</organism>
<dbReference type="GO" id="GO:0005730">
    <property type="term" value="C:nucleolus"/>
    <property type="evidence" value="ECO:0007669"/>
    <property type="project" value="UniProtKB-SubCell"/>
</dbReference>
<protein>
    <recommendedName>
        <fullName evidence="9">Ribosomal RNA-processing protein 43</fullName>
    </recommendedName>
</protein>
<dbReference type="GO" id="GO:0000177">
    <property type="term" value="C:cytoplasmic exosome (RNase complex)"/>
    <property type="evidence" value="ECO:0007669"/>
    <property type="project" value="TreeGrafter"/>
</dbReference>
<keyword evidence="6" id="KW-0271">Exosome</keyword>
<dbReference type="CDD" id="cd11358">
    <property type="entry name" value="RNase_PH"/>
    <property type="match status" value="1"/>
</dbReference>
<dbReference type="HOGENOM" id="CLU_065411_0_0_1"/>
<comment type="similarity">
    <text evidence="3">Belongs to the RNase PH family.</text>
</comment>
<evidence type="ECO:0000259" key="10">
    <source>
        <dbReference type="Pfam" id="PF01138"/>
    </source>
</evidence>
<dbReference type="GO" id="GO:0035925">
    <property type="term" value="F:mRNA 3'-UTR AU-rich region binding"/>
    <property type="evidence" value="ECO:0007669"/>
    <property type="project" value="TreeGrafter"/>
</dbReference>
<dbReference type="PANTHER" id="PTHR11097">
    <property type="entry name" value="EXOSOME COMPLEX EXONUCLEASE RIBOSOMAL RNA PROCESSING PROTEIN"/>
    <property type="match status" value="1"/>
</dbReference>
<dbReference type="GO" id="GO:0034475">
    <property type="term" value="P:U4 snRNA 3'-end processing"/>
    <property type="evidence" value="ECO:0007669"/>
    <property type="project" value="TreeGrafter"/>
</dbReference>
<dbReference type="InterPro" id="IPR050590">
    <property type="entry name" value="Exosome_comp_Rrp42_subfam"/>
</dbReference>
<dbReference type="GO" id="GO:0000467">
    <property type="term" value="P:exonucleolytic trimming to generate mature 3'-end of 5.8S rRNA from tricistronic rRNA transcript (SSU-rRNA, 5.8S rRNA, LSU-rRNA)"/>
    <property type="evidence" value="ECO:0007669"/>
    <property type="project" value="UniProtKB-ARBA"/>
</dbReference>
<dbReference type="InParanoid" id="A7TFG5"/>
<dbReference type="GO" id="GO:0071028">
    <property type="term" value="P:nuclear mRNA surveillance"/>
    <property type="evidence" value="ECO:0007669"/>
    <property type="project" value="TreeGrafter"/>
</dbReference>
<dbReference type="PANTHER" id="PTHR11097:SF9">
    <property type="entry name" value="EXOSOME COMPLEX COMPONENT RRP43"/>
    <property type="match status" value="1"/>
</dbReference>
<dbReference type="GO" id="GO:0071035">
    <property type="term" value="P:nuclear polyadenylation-dependent rRNA catabolic process"/>
    <property type="evidence" value="ECO:0007669"/>
    <property type="project" value="TreeGrafter"/>
</dbReference>
<dbReference type="GO" id="GO:0071038">
    <property type="term" value="P:TRAMP-dependent tRNA surveillance pathway"/>
    <property type="evidence" value="ECO:0007669"/>
    <property type="project" value="TreeGrafter"/>
</dbReference>
<evidence type="ECO:0000256" key="9">
    <source>
        <dbReference type="ARBA" id="ARBA00030617"/>
    </source>
</evidence>
<dbReference type="GeneID" id="5547305"/>
<reference evidence="11 12" key="1">
    <citation type="journal article" date="2007" name="Proc. Natl. Acad. Sci. U.S.A.">
        <title>Independent sorting-out of thousands of duplicated gene pairs in two yeast species descended from a whole-genome duplication.</title>
        <authorList>
            <person name="Scannell D.R."/>
            <person name="Frank A.C."/>
            <person name="Conant G.C."/>
            <person name="Byrne K.P."/>
            <person name="Woolfit M."/>
            <person name="Wolfe K.H."/>
        </authorList>
    </citation>
    <scope>NUCLEOTIDE SEQUENCE [LARGE SCALE GENOMIC DNA]</scope>
    <source>
        <strain evidence="12">ATCC 22028 / DSM 70294 / BCRC 21397 / CBS 2163 / NBRC 10782 / NRRL Y-8283 / UCD 57-17</strain>
    </source>
</reference>
<feature type="domain" description="Exoribonuclease phosphorolytic" evidence="10">
    <location>
        <begin position="48"/>
        <end position="243"/>
    </location>
</feature>
<evidence type="ECO:0000256" key="1">
    <source>
        <dbReference type="ARBA" id="ARBA00004496"/>
    </source>
</evidence>
<dbReference type="GO" id="GO:0034473">
    <property type="term" value="P:U1 snRNA 3'-end processing"/>
    <property type="evidence" value="ECO:0007669"/>
    <property type="project" value="TreeGrafter"/>
</dbReference>
<dbReference type="AlphaFoldDB" id="A7TFG5"/>
<dbReference type="PhylomeDB" id="A7TFG5"/>
<dbReference type="OMA" id="CHETENE"/>